<name>A0A8H6I998_9AGAR</name>
<dbReference type="AlphaFoldDB" id="A0A8H6I998"/>
<organism evidence="1 3">
    <name type="scientific">Ephemerocybe angulata</name>
    <dbReference type="NCBI Taxonomy" id="980116"/>
    <lineage>
        <taxon>Eukaryota</taxon>
        <taxon>Fungi</taxon>
        <taxon>Dikarya</taxon>
        <taxon>Basidiomycota</taxon>
        <taxon>Agaricomycotina</taxon>
        <taxon>Agaricomycetes</taxon>
        <taxon>Agaricomycetidae</taxon>
        <taxon>Agaricales</taxon>
        <taxon>Agaricineae</taxon>
        <taxon>Psathyrellaceae</taxon>
        <taxon>Ephemerocybe</taxon>
    </lineage>
</organism>
<evidence type="ECO:0000313" key="1">
    <source>
        <dbReference type="EMBL" id="KAF6759646.1"/>
    </source>
</evidence>
<comment type="caution">
    <text evidence="1">The sequence shown here is derived from an EMBL/GenBank/DDBJ whole genome shotgun (WGS) entry which is preliminary data.</text>
</comment>
<dbReference type="EMBL" id="JACGCI010000015">
    <property type="protein sequence ID" value="KAF6759646.1"/>
    <property type="molecule type" value="Genomic_DNA"/>
</dbReference>
<evidence type="ECO:0000313" key="3">
    <source>
        <dbReference type="Proteomes" id="UP000521943"/>
    </source>
</evidence>
<evidence type="ECO:0000313" key="2">
    <source>
        <dbReference type="EMBL" id="KAF6759649.1"/>
    </source>
</evidence>
<dbReference type="Proteomes" id="UP000521943">
    <property type="component" value="Unassembled WGS sequence"/>
</dbReference>
<sequence>MECRTFDCIPSFLSYHSHPVFHSTRLPLTRRRRYCPRRCALRSVRRHDELKEIDSSPTCALSVALHSGRHAISMTCFLEFSTQPLQLIFPVHCERTLS</sequence>
<keyword evidence="3" id="KW-1185">Reference proteome</keyword>
<proteinExistence type="predicted"/>
<protein>
    <submittedName>
        <fullName evidence="1">Uncharacterized protein</fullName>
    </submittedName>
</protein>
<reference evidence="1 3" key="1">
    <citation type="submission" date="2020-07" db="EMBL/GenBank/DDBJ databases">
        <title>Comparative genomics of pyrophilous fungi reveals a link between fire events and developmental genes.</title>
        <authorList>
            <consortium name="DOE Joint Genome Institute"/>
            <person name="Steindorff A.S."/>
            <person name="Carver A."/>
            <person name="Calhoun S."/>
            <person name="Stillman K."/>
            <person name="Liu H."/>
            <person name="Lipzen A."/>
            <person name="Pangilinan J."/>
            <person name="Labutti K."/>
            <person name="Bruns T.D."/>
            <person name="Grigoriev I.V."/>
        </authorList>
    </citation>
    <scope>NUCLEOTIDE SEQUENCE [LARGE SCALE GENOMIC DNA]</scope>
    <source>
        <strain evidence="1 3">CBS 144469</strain>
    </source>
</reference>
<accession>A0A8H6I998</accession>
<dbReference type="EMBL" id="JACGCI010000015">
    <property type="protein sequence ID" value="KAF6759649.1"/>
    <property type="molecule type" value="Genomic_DNA"/>
</dbReference>
<gene>
    <name evidence="1" type="ORF">DFP72DRAFT_1063989</name>
    <name evidence="2" type="ORF">DFP72DRAFT_1063991</name>
</gene>